<dbReference type="InterPro" id="IPR005480">
    <property type="entry name" value="CPSase_lsu_oligo"/>
</dbReference>
<dbReference type="HAMAP" id="MF_01209">
    <property type="entry name" value="CPSase_S_chain"/>
    <property type="match status" value="1"/>
</dbReference>
<evidence type="ECO:0000313" key="20">
    <source>
        <dbReference type="Proteomes" id="UP000789595"/>
    </source>
</evidence>
<dbReference type="FunFam" id="3.30.1490.20:FF:000001">
    <property type="entry name" value="Carbamoyl-phosphate synthase large chain"/>
    <property type="match status" value="1"/>
</dbReference>
<keyword evidence="6" id="KW-0028">Amino-acid biosynthesis</keyword>
<keyword evidence="5" id="KW-0436">Ligase</keyword>
<dbReference type="FunFam" id="1.10.1030.10:FF:000002">
    <property type="entry name" value="Carbamoyl-phosphate synthase large chain"/>
    <property type="match status" value="1"/>
</dbReference>
<dbReference type="PROSITE" id="PS00866">
    <property type="entry name" value="CPSASE_1"/>
    <property type="match status" value="2"/>
</dbReference>
<comment type="similarity">
    <text evidence="3">Belongs to the CarB family.</text>
</comment>
<dbReference type="NCBIfam" id="TIGR01368">
    <property type="entry name" value="CPSaseIIsmall"/>
    <property type="match status" value="1"/>
</dbReference>
<evidence type="ECO:0000256" key="4">
    <source>
        <dbReference type="ARBA" id="ARBA00022571"/>
    </source>
</evidence>
<dbReference type="InterPro" id="IPR011761">
    <property type="entry name" value="ATP-grasp"/>
</dbReference>
<dbReference type="Gene3D" id="3.50.30.20">
    <property type="entry name" value="Carbamoyl-phosphate synthase small subunit, N-terminal domain"/>
    <property type="match status" value="1"/>
</dbReference>
<dbReference type="PROSITE" id="PS50975">
    <property type="entry name" value="ATP_GRASP"/>
    <property type="match status" value="2"/>
</dbReference>
<evidence type="ECO:0000256" key="6">
    <source>
        <dbReference type="ARBA" id="ARBA00022605"/>
    </source>
</evidence>
<dbReference type="SMART" id="SM01097">
    <property type="entry name" value="CPSase_sm_chain"/>
    <property type="match status" value="1"/>
</dbReference>
<dbReference type="InterPro" id="IPR005483">
    <property type="entry name" value="CPSase_dom"/>
</dbReference>
<feature type="region of interest" description="Disordered" evidence="16">
    <location>
        <begin position="1"/>
        <end position="27"/>
    </location>
</feature>
<protein>
    <recommendedName>
        <fullName evidence="21">Carbamoyl-phosphate synthase (glutamine-hydrolyzing)</fullName>
    </recommendedName>
</protein>
<dbReference type="InterPro" id="IPR036480">
    <property type="entry name" value="CarbP_synth_ssu_N_sf"/>
</dbReference>
<dbReference type="InterPro" id="IPR058047">
    <property type="entry name" value="CPSase_preATP-grasp"/>
</dbReference>
<comment type="cofactor">
    <cofactor evidence="1">
        <name>Mn(2+)</name>
        <dbReference type="ChEBI" id="CHEBI:29035"/>
    </cofactor>
</comment>
<gene>
    <name evidence="19" type="ORF">PECAL_3P22990</name>
</gene>
<dbReference type="Pfam" id="PF00117">
    <property type="entry name" value="GATase"/>
    <property type="match status" value="1"/>
</dbReference>
<dbReference type="PRINTS" id="PR00096">
    <property type="entry name" value="GATASE"/>
</dbReference>
<dbReference type="Pfam" id="PF00988">
    <property type="entry name" value="CPSase_sm_chain"/>
    <property type="match status" value="1"/>
</dbReference>
<dbReference type="Proteomes" id="UP000789595">
    <property type="component" value="Unassembled WGS sequence"/>
</dbReference>
<dbReference type="InterPro" id="IPR035686">
    <property type="entry name" value="CPSase_GATase1"/>
</dbReference>
<dbReference type="GO" id="GO:0006221">
    <property type="term" value="P:pyrimidine nucleotide biosynthetic process"/>
    <property type="evidence" value="ECO:0007669"/>
    <property type="project" value="UniProtKB-KW"/>
</dbReference>
<dbReference type="GO" id="GO:0005951">
    <property type="term" value="C:carbamoyl-phosphate synthase complex"/>
    <property type="evidence" value="ECO:0007669"/>
    <property type="project" value="TreeGrafter"/>
</dbReference>
<evidence type="ECO:0008006" key="21">
    <source>
        <dbReference type="Google" id="ProtNLM"/>
    </source>
</evidence>
<evidence type="ECO:0000256" key="16">
    <source>
        <dbReference type="SAM" id="MobiDB-lite"/>
    </source>
</evidence>
<dbReference type="InterPro" id="IPR011607">
    <property type="entry name" value="MGS-like_dom"/>
</dbReference>
<keyword evidence="20" id="KW-1185">Reference proteome</keyword>
<evidence type="ECO:0000256" key="14">
    <source>
        <dbReference type="ARBA" id="ARBA00047359"/>
    </source>
</evidence>
<accession>A0A8J2SSL2</accession>
<dbReference type="FunFam" id="3.40.50.20:FF:000002">
    <property type="entry name" value="Carbamoyl-phosphate synthase large chain"/>
    <property type="match status" value="1"/>
</dbReference>
<feature type="domain" description="ATP-grasp" evidence="17">
    <location>
        <begin position="579"/>
        <end position="775"/>
    </location>
</feature>
<evidence type="ECO:0000256" key="9">
    <source>
        <dbReference type="ARBA" id="ARBA00022741"/>
    </source>
</evidence>
<keyword evidence="8" id="KW-0677">Repeat</keyword>
<dbReference type="PROSITE" id="PS00867">
    <property type="entry name" value="CPSASE_2"/>
    <property type="match status" value="2"/>
</dbReference>
<dbReference type="PANTHER" id="PTHR11405">
    <property type="entry name" value="CARBAMOYLTRANSFERASE FAMILY MEMBER"/>
    <property type="match status" value="1"/>
</dbReference>
<dbReference type="OrthoDB" id="1924069at2759"/>
<evidence type="ECO:0000256" key="1">
    <source>
        <dbReference type="ARBA" id="ARBA00001936"/>
    </source>
</evidence>
<dbReference type="SUPFAM" id="SSF48108">
    <property type="entry name" value="Carbamoyl phosphate synthetase, large subunit connection domain"/>
    <property type="match status" value="1"/>
</dbReference>
<keyword evidence="9 15" id="KW-0547">Nucleotide-binding</keyword>
<dbReference type="GO" id="GO:0004087">
    <property type="term" value="F:carbamoyl-phosphate synthase (ammonia) activity"/>
    <property type="evidence" value="ECO:0007669"/>
    <property type="project" value="UniProtKB-EC"/>
</dbReference>
<evidence type="ECO:0000259" key="17">
    <source>
        <dbReference type="PROSITE" id="PS50975"/>
    </source>
</evidence>
<dbReference type="Pfam" id="PF02786">
    <property type="entry name" value="CPSase_L_D2"/>
    <property type="match status" value="2"/>
</dbReference>
<dbReference type="Gene3D" id="3.30.470.20">
    <property type="entry name" value="ATP-grasp fold, B domain"/>
    <property type="match status" value="2"/>
</dbReference>
<dbReference type="GO" id="GO:0046872">
    <property type="term" value="F:metal ion binding"/>
    <property type="evidence" value="ECO:0007669"/>
    <property type="project" value="UniProtKB-KW"/>
</dbReference>
<evidence type="ECO:0000256" key="7">
    <source>
        <dbReference type="ARBA" id="ARBA00022723"/>
    </source>
</evidence>
<dbReference type="InterPro" id="IPR013815">
    <property type="entry name" value="ATP_grasp_subdomain_1"/>
</dbReference>
<dbReference type="PROSITE" id="PS51855">
    <property type="entry name" value="MGS"/>
    <property type="match status" value="1"/>
</dbReference>
<dbReference type="SUPFAM" id="SSF52440">
    <property type="entry name" value="PreATP-grasp domain"/>
    <property type="match status" value="2"/>
</dbReference>
<keyword evidence="4" id="KW-0055">Arginine biosynthesis</keyword>
<dbReference type="NCBIfam" id="NF009475">
    <property type="entry name" value="PRK12838.1"/>
    <property type="match status" value="1"/>
</dbReference>
<dbReference type="NCBIfam" id="NF009455">
    <property type="entry name" value="PRK12815.1"/>
    <property type="match status" value="1"/>
</dbReference>
<dbReference type="SUPFAM" id="SSF52021">
    <property type="entry name" value="Carbamoyl phosphate synthetase, small subunit N-terminal domain"/>
    <property type="match status" value="1"/>
</dbReference>
<organism evidence="19 20">
    <name type="scientific">Pelagomonas calceolata</name>
    <dbReference type="NCBI Taxonomy" id="35677"/>
    <lineage>
        <taxon>Eukaryota</taxon>
        <taxon>Sar</taxon>
        <taxon>Stramenopiles</taxon>
        <taxon>Ochrophyta</taxon>
        <taxon>Pelagophyceae</taxon>
        <taxon>Pelagomonadales</taxon>
        <taxon>Pelagomonadaceae</taxon>
        <taxon>Pelagomonas</taxon>
    </lineage>
</organism>
<sequence>MKTGGSGAMFNTGAAARGGSPHKFGDQRYASSSSLIDGVEGGPSKPCEAPVQATLVLKDGQRLEGTSFGAKVNRPGEVVFNTGMVGYPEALTDPSYRGQILVLTFPLVGNYGVPSMDTKDRWDLPLYFESDDVQIAGLVVSNYSADPSHWASQQSLGNWLAKAGVPAIFGVDTRALTKGLRERGSILGRLEVEGAPPSPPQEVGFVDPNLRNLVAEVSTKSIRTYNQGGDKPTIVAIDCGMKHNIVRYFVETHDVTLIVVPFDYDLEKNPANLKWDGLFCSNGPGDPSQCRETIKSLQWAISRDVPIFGICLGNQLLALAAGAKTYKMKYGNRGMNQPCVDLRTTRCYITSQNHGYAVDDQSLPEGWKALFVNANDRSNEGIIHVSKPFFSVQFHPEAAGGPFDTAFLFEAFVRHVRGAAPQLTLLDPAIYRNDRASLKRVLLVGSGGLSIGQAGEFDYSGSQAIKALKEEGIEVVLINPNIATVQTSREDASSVDVERHKSEPIADHVYLLPVTADNVRHILDKEKNIDGIIVSMGGQTALNVGIELWRNEDLQRRNIRVLGTKIDAIVATEDREIFSTKLREINETLALSYPATTVEGALEAAHKIGYPVLVRAAFTLGGLGSGFAENDAELRDLAVRALEGGSSTTKQILIDQDLRGWKEVEYEVVRDVRDNCITVCNMENFDPLGVHTGDSIVVAPSQTLSNREYFKLRSTALKVIRHIGIVGECNIQYALDPKTERYCIIEVNARLSRSSALASKATGYPLAYVAAKLSLGQDLVSIRNSVTGTTTACFEPSLDYCVVKMPRWDMRKFQRVDTRLGSGMKSVGEVMAIGRSFEEALQKAVRMVRPGSRGLEGFELQQALIGDERETPGDDLAKRLRVPTDQRLFAVQAAFERGVPLETVHDLTRIDRWFLSKMRRIARLRAAMEGMSDVGDLDLRALRKVKQAGFSDDQVAHYTNCLPDRARRHRLSLNLRPVVKQIDTLGAEFPACTNYLYMTYHGDQSDVEPEDRGVMVLGCGAYCIGSSVEFDWSAVSCVRQCRASGYRAVVVNYNPETVSTDYDVSDRLYFEELSLERVLDIYEQEQAWGLVVSVGGQIPQNLAKPLHDRGARVLGTSPDDIDRAEDRHKFSSLLDDLGVDQPPWRELQSVKDAQAFAAEVQYPVLVRPSFVLSGAAMKVATSDSELAAFLGDAADVSPDHPVVVSKFIRNAKEIEFDAVCRDGTIMNYAISEHVENAGVHSGDATLVLPAQKLYVQTQKQVKRAAAKIAEALNISGPVNIQFMARDNDVKVIECNLRASRSFPFISKTMNCNFISLATRVMLGQNARPFQITTMDIDYVCVKAAMFSFSRLRGADPITGVEMASTGEVACMGADVYEAYLYALEGSCVKIPTKKQADEGKTVFLSMHSPGNFAEEAAKLASLGFTLVGSPGTAKALRLRGVPIEDIPSSTASDWAPAAIELLKSGDVVFCINVPSSDKLNQMADDPSAETNGYRLRTGAIAFGVGLCTNEKCAALLVESLARKFAKPDGSYGVPRHLDEYYAGAF</sequence>
<dbReference type="InterPro" id="IPR036914">
    <property type="entry name" value="MGS-like_dom_sf"/>
</dbReference>
<evidence type="ECO:0000256" key="2">
    <source>
        <dbReference type="ARBA" id="ARBA00004730"/>
    </source>
</evidence>
<proteinExistence type="inferred from homology"/>
<evidence type="ECO:0000256" key="5">
    <source>
        <dbReference type="ARBA" id="ARBA00022598"/>
    </source>
</evidence>
<dbReference type="SUPFAM" id="SSF52317">
    <property type="entry name" value="Class I glutamine amidotransferase-like"/>
    <property type="match status" value="1"/>
</dbReference>
<dbReference type="CDD" id="cd01744">
    <property type="entry name" value="GATase1_CPSase"/>
    <property type="match status" value="1"/>
</dbReference>
<keyword evidence="10 15" id="KW-0067">ATP-binding</keyword>
<dbReference type="Gene3D" id="3.40.50.20">
    <property type="match status" value="2"/>
</dbReference>
<dbReference type="Gene3D" id="3.40.50.880">
    <property type="match status" value="1"/>
</dbReference>
<evidence type="ECO:0000256" key="3">
    <source>
        <dbReference type="ARBA" id="ARBA00009799"/>
    </source>
</evidence>
<dbReference type="PANTHER" id="PTHR11405:SF5">
    <property type="entry name" value="CAD PROTEIN"/>
    <property type="match status" value="1"/>
</dbReference>
<dbReference type="InterPro" id="IPR016185">
    <property type="entry name" value="PreATP-grasp_dom_sf"/>
</dbReference>
<dbReference type="FunFam" id="3.30.470.20:FF:000051">
    <property type="entry name" value="Carbamoyl phosphate synthetase II"/>
    <property type="match status" value="1"/>
</dbReference>
<keyword evidence="13" id="KW-0464">Manganese</keyword>
<dbReference type="GO" id="GO:0006207">
    <property type="term" value="P:'de novo' pyrimidine nucleobase biosynthetic process"/>
    <property type="evidence" value="ECO:0007669"/>
    <property type="project" value="InterPro"/>
</dbReference>
<dbReference type="GO" id="GO:0005524">
    <property type="term" value="F:ATP binding"/>
    <property type="evidence" value="ECO:0007669"/>
    <property type="project" value="UniProtKB-UniRule"/>
</dbReference>
<keyword evidence="7" id="KW-0479">Metal-binding</keyword>
<dbReference type="Pfam" id="PF25596">
    <property type="entry name" value="CPSase_L_D1"/>
    <property type="match status" value="2"/>
</dbReference>
<evidence type="ECO:0000256" key="12">
    <source>
        <dbReference type="ARBA" id="ARBA00022975"/>
    </source>
</evidence>
<evidence type="ECO:0000259" key="18">
    <source>
        <dbReference type="PROSITE" id="PS51855"/>
    </source>
</evidence>
<dbReference type="Gene3D" id="3.30.1490.20">
    <property type="entry name" value="ATP-grasp fold, A domain"/>
    <property type="match status" value="1"/>
</dbReference>
<dbReference type="InterPro" id="IPR006274">
    <property type="entry name" value="CarbamoylP_synth_ssu"/>
</dbReference>
<name>A0A8J2SSL2_9STRA</name>
<dbReference type="PRINTS" id="PR00099">
    <property type="entry name" value="CPSGATASE"/>
</dbReference>
<dbReference type="SMART" id="SM00851">
    <property type="entry name" value="MGS"/>
    <property type="match status" value="1"/>
</dbReference>
<comment type="pathway">
    <text evidence="2">Amino-acid biosynthesis; L-arginine biosynthesis.</text>
</comment>
<dbReference type="EMBL" id="CAKKNE010000003">
    <property type="protein sequence ID" value="CAH0372314.1"/>
    <property type="molecule type" value="Genomic_DNA"/>
</dbReference>
<reference evidence="19" key="1">
    <citation type="submission" date="2021-11" db="EMBL/GenBank/DDBJ databases">
        <authorList>
            <consortium name="Genoscope - CEA"/>
            <person name="William W."/>
        </authorList>
    </citation>
    <scope>NUCLEOTIDE SEQUENCE</scope>
</reference>
<dbReference type="GO" id="GO:0006526">
    <property type="term" value="P:L-arginine biosynthetic process"/>
    <property type="evidence" value="ECO:0007669"/>
    <property type="project" value="UniProtKB-KW"/>
</dbReference>
<keyword evidence="11" id="KW-0460">Magnesium</keyword>
<dbReference type="GO" id="GO:0006541">
    <property type="term" value="P:glutamine metabolic process"/>
    <property type="evidence" value="ECO:0007669"/>
    <property type="project" value="InterPro"/>
</dbReference>
<dbReference type="FunFam" id="3.40.50.20:FF:000001">
    <property type="entry name" value="Carbamoyl-phosphate synthase large chain"/>
    <property type="match status" value="1"/>
</dbReference>
<evidence type="ECO:0000256" key="10">
    <source>
        <dbReference type="ARBA" id="ARBA00022840"/>
    </source>
</evidence>
<dbReference type="GO" id="GO:0004088">
    <property type="term" value="F:carbamoyl-phosphate synthase (glutamine-hydrolyzing) activity"/>
    <property type="evidence" value="ECO:0007669"/>
    <property type="project" value="InterPro"/>
</dbReference>
<feature type="domain" description="MGS-like" evidence="18">
    <location>
        <begin position="1388"/>
        <end position="1545"/>
    </location>
</feature>
<dbReference type="Pfam" id="PF02142">
    <property type="entry name" value="MGS"/>
    <property type="match status" value="1"/>
</dbReference>
<dbReference type="Gene3D" id="3.40.50.1380">
    <property type="entry name" value="Methylglyoxal synthase-like domain"/>
    <property type="match status" value="1"/>
</dbReference>
<dbReference type="PRINTS" id="PR00098">
    <property type="entry name" value="CPSASE"/>
</dbReference>
<keyword evidence="12" id="KW-0665">Pyrimidine biosynthesis</keyword>
<comment type="caution">
    <text evidence="19">The sequence shown here is derived from an EMBL/GenBank/DDBJ whole genome shotgun (WGS) entry which is preliminary data.</text>
</comment>
<dbReference type="NCBIfam" id="NF003671">
    <property type="entry name" value="PRK05294.1"/>
    <property type="match status" value="1"/>
</dbReference>
<dbReference type="InterPro" id="IPR006275">
    <property type="entry name" value="CPSase_lsu"/>
</dbReference>
<evidence type="ECO:0000256" key="8">
    <source>
        <dbReference type="ARBA" id="ARBA00022737"/>
    </source>
</evidence>
<evidence type="ECO:0000256" key="13">
    <source>
        <dbReference type="ARBA" id="ARBA00023211"/>
    </source>
</evidence>
<dbReference type="Gene3D" id="1.10.1030.10">
    <property type="entry name" value="Carbamoyl-phosphate synthetase, large subunit oligomerisation domain"/>
    <property type="match status" value="1"/>
</dbReference>
<dbReference type="PROSITE" id="PS51273">
    <property type="entry name" value="GATASE_TYPE_1"/>
    <property type="match status" value="1"/>
</dbReference>
<evidence type="ECO:0000256" key="11">
    <source>
        <dbReference type="ARBA" id="ARBA00022842"/>
    </source>
</evidence>
<dbReference type="InterPro" id="IPR002474">
    <property type="entry name" value="CarbamoylP_synth_ssu_N"/>
</dbReference>
<dbReference type="InterPro" id="IPR036897">
    <property type="entry name" value="CarbamoylP_synth_lsu_oligo_sf"/>
</dbReference>
<dbReference type="InterPro" id="IPR017926">
    <property type="entry name" value="GATASE"/>
</dbReference>
<dbReference type="SUPFAM" id="SSF52335">
    <property type="entry name" value="Methylglyoxal synthase-like"/>
    <property type="match status" value="1"/>
</dbReference>
<evidence type="ECO:0000256" key="15">
    <source>
        <dbReference type="PROSITE-ProRule" id="PRU00409"/>
    </source>
</evidence>
<dbReference type="InterPro" id="IPR029062">
    <property type="entry name" value="Class_I_gatase-like"/>
</dbReference>
<dbReference type="FunFam" id="3.30.470.20:FF:000001">
    <property type="entry name" value="Carbamoyl-phosphate synthase large chain"/>
    <property type="match status" value="1"/>
</dbReference>
<dbReference type="SUPFAM" id="SSF56059">
    <property type="entry name" value="Glutathione synthetase ATP-binding domain-like"/>
    <property type="match status" value="2"/>
</dbReference>
<dbReference type="Pfam" id="PF02787">
    <property type="entry name" value="CPSase_L_D3"/>
    <property type="match status" value="1"/>
</dbReference>
<feature type="domain" description="ATP-grasp" evidence="17">
    <location>
        <begin position="1131"/>
        <end position="1322"/>
    </location>
</feature>
<dbReference type="InterPro" id="IPR005479">
    <property type="entry name" value="CPAse_ATP-bd"/>
</dbReference>
<dbReference type="FunFam" id="3.50.30.20:FF:000002">
    <property type="entry name" value="Carbamoyl-phosphate synthase 1, mitochondrial"/>
    <property type="match status" value="1"/>
</dbReference>
<dbReference type="NCBIfam" id="TIGR01369">
    <property type="entry name" value="CPSaseII_lrg"/>
    <property type="match status" value="1"/>
</dbReference>
<evidence type="ECO:0000313" key="19">
    <source>
        <dbReference type="EMBL" id="CAH0372314.1"/>
    </source>
</evidence>
<dbReference type="SMART" id="SM01096">
    <property type="entry name" value="CPSase_L_D3"/>
    <property type="match status" value="1"/>
</dbReference>
<comment type="catalytic activity">
    <reaction evidence="14">
        <text>hydrogencarbonate + NH4(+) + 2 ATP = carbamoyl phosphate + 2 ADP + phosphate + 2 H(+)</text>
        <dbReference type="Rhea" id="RHEA:18029"/>
        <dbReference type="ChEBI" id="CHEBI:15378"/>
        <dbReference type="ChEBI" id="CHEBI:17544"/>
        <dbReference type="ChEBI" id="CHEBI:28938"/>
        <dbReference type="ChEBI" id="CHEBI:30616"/>
        <dbReference type="ChEBI" id="CHEBI:43474"/>
        <dbReference type="ChEBI" id="CHEBI:58228"/>
        <dbReference type="ChEBI" id="CHEBI:456216"/>
        <dbReference type="EC" id="6.3.4.16"/>
    </reaction>
</comment>